<gene>
    <name evidence="2" type="ORF">H735_09365</name>
</gene>
<dbReference type="RefSeq" id="WP_020194315.1">
    <property type="nucleotide sequence ID" value="NZ_BAOH01000005.1"/>
</dbReference>
<comment type="caution">
    <text evidence="2">The sequence shown here is derived from an EMBL/GenBank/DDBJ whole genome shotgun (WGS) entry which is preliminary data.</text>
</comment>
<keyword evidence="1" id="KW-1133">Transmembrane helix</keyword>
<dbReference type="EMBL" id="JPRD01000015">
    <property type="protein sequence ID" value="KIF53139.1"/>
    <property type="molecule type" value="Genomic_DNA"/>
</dbReference>
<keyword evidence="1" id="KW-0812">Transmembrane</keyword>
<accession>A0A0C1ZAD1</accession>
<feature type="transmembrane region" description="Helical" evidence="1">
    <location>
        <begin position="38"/>
        <end position="58"/>
    </location>
</feature>
<feature type="transmembrane region" description="Helical" evidence="1">
    <location>
        <begin position="90"/>
        <end position="110"/>
    </location>
</feature>
<evidence type="ECO:0000313" key="2">
    <source>
        <dbReference type="EMBL" id="KIF53139.1"/>
    </source>
</evidence>
<name>A0A0C1ZAD1_9VIBR</name>
<feature type="transmembrane region" description="Helical" evidence="1">
    <location>
        <begin position="12"/>
        <end position="32"/>
    </location>
</feature>
<reference evidence="2 3" key="1">
    <citation type="submission" date="2014-07" db="EMBL/GenBank/DDBJ databases">
        <title>Unique and conserved regions in Vibrio harveyi and related species in comparison with the shrimp pathogen Vibrio harveyi CAIM 1792.</title>
        <authorList>
            <person name="Espinoza-Valles I."/>
            <person name="Vora G."/>
            <person name="Leekitcharoenphon P."/>
            <person name="Ussery D."/>
            <person name="Hoj L."/>
            <person name="Gomez-Gil B."/>
        </authorList>
    </citation>
    <scope>NUCLEOTIDE SEQUENCE [LARGE SCALE GENOMIC DNA]</scope>
    <source>
        <strain evidence="3">CAIM 1854 / LMG 25443</strain>
    </source>
</reference>
<feature type="transmembrane region" description="Helical" evidence="1">
    <location>
        <begin position="65"/>
        <end position="84"/>
    </location>
</feature>
<organism evidence="2 3">
    <name type="scientific">Vibrio owensii CAIM 1854 = LMG 25443</name>
    <dbReference type="NCBI Taxonomy" id="1229493"/>
    <lineage>
        <taxon>Bacteria</taxon>
        <taxon>Pseudomonadati</taxon>
        <taxon>Pseudomonadota</taxon>
        <taxon>Gammaproteobacteria</taxon>
        <taxon>Vibrionales</taxon>
        <taxon>Vibrionaceae</taxon>
        <taxon>Vibrio</taxon>
    </lineage>
</organism>
<dbReference type="PATRIC" id="fig|1229493.5.peg.957"/>
<dbReference type="AlphaFoldDB" id="A0A0C1ZAD1"/>
<evidence type="ECO:0000313" key="3">
    <source>
        <dbReference type="Proteomes" id="UP000031586"/>
    </source>
</evidence>
<evidence type="ECO:0000256" key="1">
    <source>
        <dbReference type="SAM" id="Phobius"/>
    </source>
</evidence>
<proteinExistence type="predicted"/>
<protein>
    <submittedName>
        <fullName evidence="2">Uncharacterized protein</fullName>
    </submittedName>
</protein>
<keyword evidence="1" id="KW-0472">Membrane</keyword>
<sequence>MSNEQNRLFIFKYLRPGTFTITFILASSLYNIVTTEEWRWSSFLIGLVCGLPIIYAWWQNRTIGKLLTFVGIILFGLALTGYAEHASVDHIFFIGMSIGTLIGFYPGYIFNKPKSYLHVALLLLLDGYTDASKEFQKKYEDETGEKL</sequence>
<dbReference type="Proteomes" id="UP000031586">
    <property type="component" value="Unassembled WGS sequence"/>
</dbReference>